<protein>
    <recommendedName>
        <fullName evidence="4">Bromo domain-containing protein</fullName>
    </recommendedName>
</protein>
<feature type="region of interest" description="Disordered" evidence="3">
    <location>
        <begin position="499"/>
        <end position="570"/>
    </location>
</feature>
<organism evidence="5 6">
    <name type="scientific">Clytia hemisphaerica</name>
    <dbReference type="NCBI Taxonomy" id="252671"/>
    <lineage>
        <taxon>Eukaryota</taxon>
        <taxon>Metazoa</taxon>
        <taxon>Cnidaria</taxon>
        <taxon>Hydrozoa</taxon>
        <taxon>Hydroidolina</taxon>
        <taxon>Leptothecata</taxon>
        <taxon>Obeliida</taxon>
        <taxon>Clytiidae</taxon>
        <taxon>Clytia</taxon>
    </lineage>
</organism>
<name>A0A7M5TZK8_9CNID</name>
<keyword evidence="6" id="KW-1185">Reference proteome</keyword>
<sequence>MAVQHLEEWSSQENFTLACCVARNGDQNWVSVSRNMRSVTESCGDVNKRPADFFSQKNCAHRYNQLLGTALTAKRKSRSSVDSANITETPSEQVYRKLTFANIEELNDTIQKERERFQKLKSDLLRIQNGEMDEKIFDMWNSIQSGEAVPLENLVPDENPPTKKDSSLLKHQQATSSATNLSEHKTDSAPSSNNSTPSRPQRQTKETEKFKSYIEQRQKHNAKYHHHPTTTTSTTIASPVTPMTAIKMSQTPVTVSSHSTSSQLTAATNVASSPAAAPSSNLVPGPTPVQVQNMITPTSSSSKPTSSLQGLLILKSDQQRNTTQQPSPTTPKEPSTTASTGTSFLSSLLTAPTNDIKAQVTKITEVLKEPAETRLGIHHVTDEAYEAYRKAQHHVPVVSPAKTDAPVLSKLLVQPGSVNNSPQVSPSPTSSKKTAITPNKTLLKPITTTSTVTTPIVSKPQIKAATPVPAPAKAHVADAAPTVTTKPKQTPVIEVKEKTKLEEKSKPQVKEEKKIEEPKKEEAVKVTKEEKKENLKKKNSQPTVAEKVEVKEPAPKKEEEEKKEAEKKEAVKVVKVKDEEKVTEPVTTKSIPPVAKEPITKQVPAVAKATVSKEQAELKKVDPKKTSPLTIEIKEEKVDLNESTDSLNEPPPKKRAIDAEVVDSITEAVAPSPKQIKGKRKGRQARGGRRKTSSGSMKIELPLEDSVEKSDIDLDASAELDELDYDRKIRPPLTPSMCSSPASPALSVGSNCDPEQAQQQRAWRKSIMLVWKAAASHKYANVFLHPVTDEEAPGYSTIIFRPMDLSLIKKNIETGVITTTTEFQRDIMLMFQNALMYNRKEHDVYRMAQEMRDDVMEQIQSFISTQLMLQTSGERDAKNLRTKQEATAGHTRQSSKSGVMFLSL</sequence>
<keyword evidence="1 2" id="KW-0103">Bromodomain</keyword>
<reference evidence="5" key="1">
    <citation type="submission" date="2021-01" db="UniProtKB">
        <authorList>
            <consortium name="EnsemblMetazoa"/>
        </authorList>
    </citation>
    <scope>IDENTIFICATION</scope>
</reference>
<dbReference type="PANTHER" id="PTHR15398">
    <property type="entry name" value="BROMODOMAIN-CONTAINING PROTEIN 8"/>
    <property type="match status" value="1"/>
</dbReference>
<dbReference type="OrthoDB" id="446173at2759"/>
<feature type="compositionally biased region" description="Polar residues" evidence="3">
    <location>
        <begin position="188"/>
        <end position="201"/>
    </location>
</feature>
<evidence type="ECO:0000256" key="2">
    <source>
        <dbReference type="PROSITE-ProRule" id="PRU00035"/>
    </source>
</evidence>
<feature type="region of interest" description="Disordered" evidence="3">
    <location>
        <begin position="416"/>
        <end position="435"/>
    </location>
</feature>
<dbReference type="InterPro" id="IPR001487">
    <property type="entry name" value="Bromodomain"/>
</dbReference>
<feature type="compositionally biased region" description="Basic residues" evidence="3">
    <location>
        <begin position="219"/>
        <end position="228"/>
    </location>
</feature>
<dbReference type="PROSITE" id="PS50014">
    <property type="entry name" value="BROMODOMAIN_2"/>
    <property type="match status" value="1"/>
</dbReference>
<feature type="region of interest" description="Disordered" evidence="3">
    <location>
        <begin position="152"/>
        <end position="238"/>
    </location>
</feature>
<evidence type="ECO:0000256" key="3">
    <source>
        <dbReference type="SAM" id="MobiDB-lite"/>
    </source>
</evidence>
<evidence type="ECO:0000256" key="1">
    <source>
        <dbReference type="ARBA" id="ARBA00023117"/>
    </source>
</evidence>
<evidence type="ECO:0000259" key="4">
    <source>
        <dbReference type="PROSITE" id="PS50014"/>
    </source>
</evidence>
<feature type="compositionally biased region" description="Polar residues" evidence="3">
    <location>
        <begin position="169"/>
        <end position="181"/>
    </location>
</feature>
<dbReference type="SUPFAM" id="SSF47370">
    <property type="entry name" value="Bromodomain"/>
    <property type="match status" value="1"/>
</dbReference>
<dbReference type="GeneID" id="136817035"/>
<dbReference type="PRINTS" id="PR00503">
    <property type="entry name" value="BROMODOMAIN"/>
</dbReference>
<dbReference type="SMART" id="SM00297">
    <property type="entry name" value="BROMO"/>
    <property type="match status" value="1"/>
</dbReference>
<feature type="compositionally biased region" description="Low complexity" evidence="3">
    <location>
        <begin position="265"/>
        <end position="281"/>
    </location>
</feature>
<feature type="compositionally biased region" description="Basic residues" evidence="3">
    <location>
        <begin position="676"/>
        <end position="692"/>
    </location>
</feature>
<proteinExistence type="predicted"/>
<dbReference type="Pfam" id="PF00439">
    <property type="entry name" value="Bromodomain"/>
    <property type="match status" value="1"/>
</dbReference>
<dbReference type="EnsemblMetazoa" id="CLYHEMT004194.2">
    <property type="protein sequence ID" value="CLYHEMP004194.2"/>
    <property type="gene ID" value="CLYHEMG004194"/>
</dbReference>
<feature type="compositionally biased region" description="Low complexity" evidence="3">
    <location>
        <begin position="319"/>
        <end position="341"/>
    </location>
</feature>
<feature type="region of interest" description="Disordered" evidence="3">
    <location>
        <begin position="632"/>
        <end position="698"/>
    </location>
</feature>
<dbReference type="CDD" id="cd05507">
    <property type="entry name" value="Bromo_brd8_like"/>
    <property type="match status" value="1"/>
</dbReference>
<feature type="compositionally biased region" description="Basic and acidic residues" evidence="3">
    <location>
        <begin position="203"/>
        <end position="218"/>
    </location>
</feature>
<feature type="region of interest" description="Disordered" evidence="3">
    <location>
        <begin position="884"/>
        <end position="904"/>
    </location>
</feature>
<feature type="compositionally biased region" description="Low complexity" evidence="3">
    <location>
        <begin position="296"/>
        <end position="307"/>
    </location>
</feature>
<feature type="compositionally biased region" description="Low complexity" evidence="3">
    <location>
        <begin position="417"/>
        <end position="435"/>
    </location>
</feature>
<dbReference type="PANTHER" id="PTHR15398:SF4">
    <property type="entry name" value="BROMODOMAIN-CONTAINING PROTEIN 8 ISOFORM X1"/>
    <property type="match status" value="1"/>
</dbReference>
<dbReference type="InterPro" id="IPR036427">
    <property type="entry name" value="Bromodomain-like_sf"/>
</dbReference>
<dbReference type="Gene3D" id="1.20.920.10">
    <property type="entry name" value="Bromodomain-like"/>
    <property type="match status" value="1"/>
</dbReference>
<dbReference type="Proteomes" id="UP000594262">
    <property type="component" value="Unplaced"/>
</dbReference>
<feature type="region of interest" description="Disordered" evidence="3">
    <location>
        <begin position="265"/>
        <end position="341"/>
    </location>
</feature>
<feature type="domain" description="Bromo" evidence="4">
    <location>
        <begin position="775"/>
        <end position="845"/>
    </location>
</feature>
<accession>A0A7M5TZK8</accession>
<feature type="compositionally biased region" description="Basic and acidic residues" evidence="3">
    <location>
        <begin position="546"/>
        <end position="570"/>
    </location>
</feature>
<dbReference type="InterPro" id="IPR037966">
    <property type="entry name" value="Brd8_Bromo_dom"/>
</dbReference>
<evidence type="ECO:0000313" key="5">
    <source>
        <dbReference type="EnsemblMetazoa" id="CLYHEMP004194.2"/>
    </source>
</evidence>
<feature type="compositionally biased region" description="Basic and acidic residues" evidence="3">
    <location>
        <begin position="499"/>
        <end position="533"/>
    </location>
</feature>
<feature type="region of interest" description="Disordered" evidence="3">
    <location>
        <begin position="732"/>
        <end position="753"/>
    </location>
</feature>
<evidence type="ECO:0000313" key="6">
    <source>
        <dbReference type="Proteomes" id="UP000594262"/>
    </source>
</evidence>
<dbReference type="GO" id="GO:0035267">
    <property type="term" value="C:NuA4 histone acetyltransferase complex"/>
    <property type="evidence" value="ECO:0007669"/>
    <property type="project" value="TreeGrafter"/>
</dbReference>
<dbReference type="RefSeq" id="XP_066929491.1">
    <property type="nucleotide sequence ID" value="XM_067073390.1"/>
</dbReference>
<dbReference type="AlphaFoldDB" id="A0A7M5TZK8"/>